<name>A0A239A310_9PROT</name>
<sequence>MKSTDTPEYQALLELLVRARKRQGLTQAMLASKLGKPQSYIAKIESGERRIDVVELSELGRYLRVRVDVQYLDDEF</sequence>
<protein>
    <submittedName>
        <fullName evidence="2">Helix-turn-helix</fullName>
    </submittedName>
</protein>
<proteinExistence type="predicted"/>
<dbReference type="Gene3D" id="1.10.260.40">
    <property type="entry name" value="lambda repressor-like DNA-binding domains"/>
    <property type="match status" value="1"/>
</dbReference>
<dbReference type="RefSeq" id="WP_089375723.1">
    <property type="nucleotide sequence ID" value="NZ_FZOA01000006.1"/>
</dbReference>
<dbReference type="GO" id="GO:0003677">
    <property type="term" value="F:DNA binding"/>
    <property type="evidence" value="ECO:0007669"/>
    <property type="project" value="InterPro"/>
</dbReference>
<evidence type="ECO:0000313" key="2">
    <source>
        <dbReference type="EMBL" id="SNR89404.1"/>
    </source>
</evidence>
<dbReference type="EMBL" id="FZOA01000006">
    <property type="protein sequence ID" value="SNR89404.1"/>
    <property type="molecule type" value="Genomic_DNA"/>
</dbReference>
<reference evidence="3" key="1">
    <citation type="submission" date="2017-06" db="EMBL/GenBank/DDBJ databases">
        <authorList>
            <person name="Varghese N."/>
            <person name="Submissions S."/>
        </authorList>
    </citation>
    <scope>NUCLEOTIDE SEQUENCE [LARGE SCALE GENOMIC DNA]</scope>
    <source>
        <strain evidence="3">Ca-68</strain>
    </source>
</reference>
<dbReference type="SUPFAM" id="SSF47413">
    <property type="entry name" value="lambda repressor-like DNA-binding domains"/>
    <property type="match status" value="1"/>
</dbReference>
<dbReference type="OrthoDB" id="9803379at2"/>
<organism evidence="2 3">
    <name type="scientific">Methylobacillus rhizosphaerae</name>
    <dbReference type="NCBI Taxonomy" id="551994"/>
    <lineage>
        <taxon>Bacteria</taxon>
        <taxon>Pseudomonadati</taxon>
        <taxon>Pseudomonadota</taxon>
        <taxon>Betaproteobacteria</taxon>
        <taxon>Nitrosomonadales</taxon>
        <taxon>Methylophilaceae</taxon>
        <taxon>Methylobacillus</taxon>
    </lineage>
</organism>
<evidence type="ECO:0000313" key="3">
    <source>
        <dbReference type="Proteomes" id="UP000198305"/>
    </source>
</evidence>
<evidence type="ECO:0000259" key="1">
    <source>
        <dbReference type="PROSITE" id="PS50943"/>
    </source>
</evidence>
<feature type="domain" description="HTH cro/C1-type" evidence="1">
    <location>
        <begin position="16"/>
        <end position="72"/>
    </location>
</feature>
<dbReference type="AlphaFoldDB" id="A0A239A310"/>
<dbReference type="PROSITE" id="PS50943">
    <property type="entry name" value="HTH_CROC1"/>
    <property type="match status" value="1"/>
</dbReference>
<dbReference type="SMART" id="SM00530">
    <property type="entry name" value="HTH_XRE"/>
    <property type="match status" value="1"/>
</dbReference>
<dbReference type="Proteomes" id="UP000198305">
    <property type="component" value="Unassembled WGS sequence"/>
</dbReference>
<dbReference type="Pfam" id="PF01381">
    <property type="entry name" value="HTH_3"/>
    <property type="match status" value="1"/>
</dbReference>
<dbReference type="InterPro" id="IPR010982">
    <property type="entry name" value="Lambda_DNA-bd_dom_sf"/>
</dbReference>
<accession>A0A239A310</accession>
<dbReference type="InterPro" id="IPR001387">
    <property type="entry name" value="Cro/C1-type_HTH"/>
</dbReference>
<keyword evidence="3" id="KW-1185">Reference proteome</keyword>
<dbReference type="CDD" id="cd00093">
    <property type="entry name" value="HTH_XRE"/>
    <property type="match status" value="1"/>
</dbReference>
<gene>
    <name evidence="2" type="ORF">SAMN05192560_1628</name>
</gene>